<gene>
    <name evidence="5" type="ORF">DEM27_25740</name>
</gene>
<dbReference type="GO" id="GO:0042941">
    <property type="term" value="P:D-alanine transmembrane transport"/>
    <property type="evidence" value="ECO:0007669"/>
    <property type="project" value="TreeGrafter"/>
</dbReference>
<dbReference type="InterPro" id="IPR003439">
    <property type="entry name" value="ABC_transporter-like_ATP-bd"/>
</dbReference>
<keyword evidence="1" id="KW-0813">Transport</keyword>
<dbReference type="Pfam" id="PF12399">
    <property type="entry name" value="BCA_ABC_TP_C"/>
    <property type="match status" value="1"/>
</dbReference>
<protein>
    <submittedName>
        <fullName evidence="5">ABC transporter ATP-binding protein</fullName>
    </submittedName>
</protein>
<dbReference type="InterPro" id="IPR027417">
    <property type="entry name" value="P-loop_NTPase"/>
</dbReference>
<dbReference type="InterPro" id="IPR032823">
    <property type="entry name" value="BCA_ABC_TP_C"/>
</dbReference>
<dbReference type="PANTHER" id="PTHR45772:SF7">
    <property type="entry name" value="AMINO ACID ABC TRANSPORTER ATP-BINDING PROTEIN"/>
    <property type="match status" value="1"/>
</dbReference>
<dbReference type="EMBL" id="QFBC01000016">
    <property type="protein sequence ID" value="PWE53459.1"/>
    <property type="molecule type" value="Genomic_DNA"/>
</dbReference>
<name>A0A2U2DJG4_9HYPH</name>
<reference evidence="5 6" key="1">
    <citation type="submission" date="2018-05" db="EMBL/GenBank/DDBJ databases">
        <title>The draft genome of strain NS-104.</title>
        <authorList>
            <person name="Hang P."/>
            <person name="Jiang J."/>
        </authorList>
    </citation>
    <scope>NUCLEOTIDE SEQUENCE [LARGE SCALE GENOMIC DNA]</scope>
    <source>
        <strain evidence="5 6">NS-104</strain>
    </source>
</reference>
<dbReference type="OrthoDB" id="9806149at2"/>
<evidence type="ECO:0000259" key="4">
    <source>
        <dbReference type="PROSITE" id="PS50893"/>
    </source>
</evidence>
<dbReference type="GO" id="GO:0016887">
    <property type="term" value="F:ATP hydrolysis activity"/>
    <property type="evidence" value="ECO:0007669"/>
    <property type="project" value="InterPro"/>
</dbReference>
<evidence type="ECO:0000256" key="1">
    <source>
        <dbReference type="ARBA" id="ARBA00022448"/>
    </source>
</evidence>
<dbReference type="GO" id="GO:0005524">
    <property type="term" value="F:ATP binding"/>
    <property type="evidence" value="ECO:0007669"/>
    <property type="project" value="UniProtKB-KW"/>
</dbReference>
<keyword evidence="6" id="KW-1185">Reference proteome</keyword>
<accession>A0A2U2DJG4</accession>
<dbReference type="GO" id="GO:0005886">
    <property type="term" value="C:plasma membrane"/>
    <property type="evidence" value="ECO:0007669"/>
    <property type="project" value="TreeGrafter"/>
</dbReference>
<dbReference type="GO" id="GO:1903805">
    <property type="term" value="P:L-valine import across plasma membrane"/>
    <property type="evidence" value="ECO:0007669"/>
    <property type="project" value="TreeGrafter"/>
</dbReference>
<dbReference type="GO" id="GO:0015192">
    <property type="term" value="F:L-phenylalanine transmembrane transporter activity"/>
    <property type="evidence" value="ECO:0007669"/>
    <property type="project" value="TreeGrafter"/>
</dbReference>
<dbReference type="GO" id="GO:0015808">
    <property type="term" value="P:L-alanine transport"/>
    <property type="evidence" value="ECO:0007669"/>
    <property type="project" value="TreeGrafter"/>
</dbReference>
<evidence type="ECO:0000313" key="6">
    <source>
        <dbReference type="Proteomes" id="UP000245252"/>
    </source>
</evidence>
<dbReference type="Gene3D" id="3.40.50.300">
    <property type="entry name" value="P-loop containing nucleotide triphosphate hydrolases"/>
    <property type="match status" value="1"/>
</dbReference>
<keyword evidence="2" id="KW-0547">Nucleotide-binding</keyword>
<dbReference type="AlphaFoldDB" id="A0A2U2DJG4"/>
<dbReference type="GO" id="GO:1903806">
    <property type="term" value="P:L-isoleucine import across plasma membrane"/>
    <property type="evidence" value="ECO:0007669"/>
    <property type="project" value="TreeGrafter"/>
</dbReference>
<keyword evidence="3 5" id="KW-0067">ATP-binding</keyword>
<dbReference type="PROSITE" id="PS50893">
    <property type="entry name" value="ABC_TRANSPORTER_2"/>
    <property type="match status" value="1"/>
</dbReference>
<dbReference type="SUPFAM" id="SSF52540">
    <property type="entry name" value="P-loop containing nucleoside triphosphate hydrolases"/>
    <property type="match status" value="1"/>
</dbReference>
<dbReference type="GO" id="GO:0005304">
    <property type="term" value="F:L-valine transmembrane transporter activity"/>
    <property type="evidence" value="ECO:0007669"/>
    <property type="project" value="TreeGrafter"/>
</dbReference>
<dbReference type="SMART" id="SM00382">
    <property type="entry name" value="AAA"/>
    <property type="match status" value="1"/>
</dbReference>
<dbReference type="InterPro" id="IPR051120">
    <property type="entry name" value="ABC_AA/LPS_Transport"/>
</dbReference>
<evidence type="ECO:0000313" key="5">
    <source>
        <dbReference type="EMBL" id="PWE53459.1"/>
    </source>
</evidence>
<proteinExistence type="predicted"/>
<evidence type="ECO:0000256" key="2">
    <source>
        <dbReference type="ARBA" id="ARBA00022741"/>
    </source>
</evidence>
<feature type="domain" description="ABC transporter" evidence="4">
    <location>
        <begin position="3"/>
        <end position="239"/>
    </location>
</feature>
<dbReference type="CDD" id="cd03219">
    <property type="entry name" value="ABC_Mj1267_LivG_branched"/>
    <property type="match status" value="1"/>
</dbReference>
<evidence type="ECO:0000256" key="3">
    <source>
        <dbReference type="ARBA" id="ARBA00022840"/>
    </source>
</evidence>
<comment type="caution">
    <text evidence="5">The sequence shown here is derived from an EMBL/GenBank/DDBJ whole genome shotgun (WGS) entry which is preliminary data.</text>
</comment>
<dbReference type="GO" id="GO:0015188">
    <property type="term" value="F:L-isoleucine transmembrane transporter activity"/>
    <property type="evidence" value="ECO:0007669"/>
    <property type="project" value="TreeGrafter"/>
</dbReference>
<sequence>MTIRFGGVVAVNKMEIDVRPGEIVGLIGPNGAGKTTFVNAISGTYIPAEGSIRWHDEEIVGRSPSYLARIGVGRTFQNVASLNDLTVLDIVKVGRSVRKPSGGLRQFFFGNRRQDNDLTDKFLEPLGLADHRDSPLQVLSYGHRKAVDIARALAGEPDLLLLDEPVAGVAPAEAFALAGFVKRIRDQLGCAVVMVEHKMDVVMSTCDRIVVMAAGAKIFEGSGAGVQSDPEVRRVYLGDA</sequence>
<dbReference type="PANTHER" id="PTHR45772">
    <property type="entry name" value="CONSERVED COMPONENT OF ABC TRANSPORTER FOR NATURAL AMINO ACIDS-RELATED"/>
    <property type="match status" value="1"/>
</dbReference>
<dbReference type="Pfam" id="PF00005">
    <property type="entry name" value="ABC_tran"/>
    <property type="match status" value="1"/>
</dbReference>
<organism evidence="5 6">
    <name type="scientific">Metarhizobium album</name>
    <dbReference type="NCBI Taxonomy" id="2182425"/>
    <lineage>
        <taxon>Bacteria</taxon>
        <taxon>Pseudomonadati</taxon>
        <taxon>Pseudomonadota</taxon>
        <taxon>Alphaproteobacteria</taxon>
        <taxon>Hyphomicrobiales</taxon>
        <taxon>Rhizobiaceae</taxon>
        <taxon>Metarhizobium</taxon>
    </lineage>
</organism>
<dbReference type="Proteomes" id="UP000245252">
    <property type="component" value="Unassembled WGS sequence"/>
</dbReference>
<dbReference type="InterPro" id="IPR003593">
    <property type="entry name" value="AAA+_ATPase"/>
</dbReference>